<dbReference type="AlphaFoldDB" id="A0AAQ3MEB8"/>
<accession>A0AAQ3MEB8</accession>
<dbReference type="InterPro" id="IPR036291">
    <property type="entry name" value="NAD(P)-bd_dom_sf"/>
</dbReference>
<comment type="similarity">
    <text evidence="1">Belongs to the avfA family.</text>
</comment>
<proteinExistence type="inferred from homology"/>
<dbReference type="GO" id="GO:0004074">
    <property type="term" value="F:biliverdin reductase [NAD(P)H] activity"/>
    <property type="evidence" value="ECO:0007669"/>
    <property type="project" value="TreeGrafter"/>
</dbReference>
<sequence>MSSSKIAFFGATGDCAGYALANALNDGHDCIALVRTPAKLTASLKAKGAKSEAMDNHMTIVQGDVKDVEAVSKALKINGTVVDYIVSGIGSAPKLQWSFWCPVTLQDPTICQSAGKTILAALQQLKPTKKPVMVNVMTTGIPPRGVPWDVPFAFAWIYRYALHVPHVDKEVLQRTLIEHVKLPEAERGIKSFTNIKASLLVDGESLGLQVVRDGVEDAPAVGYTIRRSDVGLWIYERILKNGPKTEWANKGVCITY</sequence>
<dbReference type="PANTHER" id="PTHR43355">
    <property type="entry name" value="FLAVIN REDUCTASE (NADPH)"/>
    <property type="match status" value="1"/>
</dbReference>
<dbReference type="EMBL" id="CP138593">
    <property type="protein sequence ID" value="WPH05072.1"/>
    <property type="molecule type" value="Genomic_DNA"/>
</dbReference>
<dbReference type="InterPro" id="IPR016040">
    <property type="entry name" value="NAD(P)-bd_dom"/>
</dbReference>
<evidence type="ECO:0000259" key="2">
    <source>
        <dbReference type="Pfam" id="PF13460"/>
    </source>
</evidence>
<dbReference type="PANTHER" id="PTHR43355:SF2">
    <property type="entry name" value="FLAVIN REDUCTASE (NADPH)"/>
    <property type="match status" value="1"/>
</dbReference>
<feature type="domain" description="NAD(P)-binding" evidence="2">
    <location>
        <begin position="10"/>
        <end position="236"/>
    </location>
</feature>
<dbReference type="InterPro" id="IPR051606">
    <property type="entry name" value="Polyketide_Oxido-like"/>
</dbReference>
<organism evidence="3 4">
    <name type="scientific">Acrodontium crateriforme</name>
    <dbReference type="NCBI Taxonomy" id="150365"/>
    <lineage>
        <taxon>Eukaryota</taxon>
        <taxon>Fungi</taxon>
        <taxon>Dikarya</taxon>
        <taxon>Ascomycota</taxon>
        <taxon>Pezizomycotina</taxon>
        <taxon>Dothideomycetes</taxon>
        <taxon>Dothideomycetidae</taxon>
        <taxon>Mycosphaerellales</taxon>
        <taxon>Teratosphaeriaceae</taxon>
        <taxon>Acrodontium</taxon>
    </lineage>
</organism>
<reference evidence="3 4" key="1">
    <citation type="submission" date="2023-11" db="EMBL/GenBank/DDBJ databases">
        <title>An acidophilic fungus is an integral part of prey digestion in a carnivorous sundew plant.</title>
        <authorList>
            <person name="Tsai I.J."/>
        </authorList>
    </citation>
    <scope>NUCLEOTIDE SEQUENCE [LARGE SCALE GENOMIC DNA]</scope>
    <source>
        <strain evidence="3">169a</strain>
    </source>
</reference>
<protein>
    <recommendedName>
        <fullName evidence="2">NAD(P)-binding domain-containing protein</fullName>
    </recommendedName>
</protein>
<keyword evidence="4" id="KW-1185">Reference proteome</keyword>
<evidence type="ECO:0000256" key="1">
    <source>
        <dbReference type="ARBA" id="ARBA00038376"/>
    </source>
</evidence>
<dbReference type="SUPFAM" id="SSF51735">
    <property type="entry name" value="NAD(P)-binding Rossmann-fold domains"/>
    <property type="match status" value="1"/>
</dbReference>
<name>A0AAQ3MEB8_9PEZI</name>
<dbReference type="Pfam" id="PF13460">
    <property type="entry name" value="NAD_binding_10"/>
    <property type="match status" value="1"/>
</dbReference>
<gene>
    <name evidence="3" type="ORF">R9X50_00797100</name>
</gene>
<dbReference type="Proteomes" id="UP001303373">
    <property type="component" value="Chromosome 14"/>
</dbReference>
<dbReference type="GO" id="GO:0042602">
    <property type="term" value="F:riboflavin reductase (NADPH) activity"/>
    <property type="evidence" value="ECO:0007669"/>
    <property type="project" value="TreeGrafter"/>
</dbReference>
<evidence type="ECO:0000313" key="4">
    <source>
        <dbReference type="Proteomes" id="UP001303373"/>
    </source>
</evidence>
<evidence type="ECO:0000313" key="3">
    <source>
        <dbReference type="EMBL" id="WPH05072.1"/>
    </source>
</evidence>
<dbReference type="Gene3D" id="3.40.50.720">
    <property type="entry name" value="NAD(P)-binding Rossmann-like Domain"/>
    <property type="match status" value="1"/>
</dbReference>